<evidence type="ECO:0000256" key="3">
    <source>
        <dbReference type="ARBA" id="ARBA00022622"/>
    </source>
</evidence>
<keyword evidence="4 9" id="KW-0732">Signal</keyword>
<keyword evidence="3" id="KW-0336">GPI-anchor</keyword>
<feature type="domain" description="Bifunctional inhibitor/plant lipid transfer protein/seed storage helical" evidence="10">
    <location>
        <begin position="42"/>
        <end position="120"/>
    </location>
</feature>
<comment type="similarity">
    <text evidence="2">Belongs to the plant LTP family.</text>
</comment>
<keyword evidence="8" id="KW-1133">Transmembrane helix</keyword>
<dbReference type="InterPro" id="IPR036312">
    <property type="entry name" value="Bifun_inhib/LTP/seed_sf"/>
</dbReference>
<dbReference type="SUPFAM" id="SSF47699">
    <property type="entry name" value="Bifunctional inhibitor/lipid-transfer protein/seed storage 2S albumin"/>
    <property type="match status" value="1"/>
</dbReference>
<keyword evidence="8" id="KW-0472">Membrane</keyword>
<keyword evidence="8" id="KW-0812">Transmembrane</keyword>
<dbReference type="CDD" id="cd00010">
    <property type="entry name" value="AAI_LTSS"/>
    <property type="match status" value="1"/>
</dbReference>
<dbReference type="AlphaFoldDB" id="A0A6V7QV92"/>
<dbReference type="FunFam" id="1.10.110.10:FF:000001">
    <property type="entry name" value="Bifunctional inhibitor/lipid-transfer protein/seed storage 2S albumin superfamily protein"/>
    <property type="match status" value="1"/>
</dbReference>
<dbReference type="GO" id="GO:0008289">
    <property type="term" value="F:lipid binding"/>
    <property type="evidence" value="ECO:0007669"/>
    <property type="project" value="InterPro"/>
</dbReference>
<dbReference type="Gene3D" id="1.10.110.10">
    <property type="entry name" value="Plant lipid-transfer and hydrophobic proteins"/>
    <property type="match status" value="1"/>
</dbReference>
<dbReference type="PANTHER" id="PTHR33044">
    <property type="entry name" value="BIFUNCTIONAL INHIBITOR/LIPID-TRANSFER PROTEIN/SEED STORAGE 2S ALBUMIN SUPERFAMILY PROTEIN-RELATED"/>
    <property type="match status" value="1"/>
</dbReference>
<dbReference type="Pfam" id="PF14368">
    <property type="entry name" value="LTP_2"/>
    <property type="match status" value="1"/>
</dbReference>
<proteinExistence type="inferred from homology"/>
<name>A0A6V7QV92_ANACO</name>
<feature type="transmembrane region" description="Helical" evidence="8">
    <location>
        <begin position="160"/>
        <end position="180"/>
    </location>
</feature>
<evidence type="ECO:0000313" key="11">
    <source>
        <dbReference type="EMBL" id="CAD1847154.1"/>
    </source>
</evidence>
<keyword evidence="6" id="KW-0325">Glycoprotein</keyword>
<dbReference type="InterPro" id="IPR016140">
    <property type="entry name" value="Bifunc_inhib/LTP/seed_store"/>
</dbReference>
<feature type="signal peptide" evidence="9">
    <location>
        <begin position="1"/>
        <end position="25"/>
    </location>
</feature>
<evidence type="ECO:0000256" key="9">
    <source>
        <dbReference type="SAM" id="SignalP"/>
    </source>
</evidence>
<protein>
    <recommendedName>
        <fullName evidence="10">Bifunctional inhibitor/plant lipid transfer protein/seed storage helical domain-containing protein</fullName>
    </recommendedName>
</protein>
<evidence type="ECO:0000256" key="8">
    <source>
        <dbReference type="SAM" id="Phobius"/>
    </source>
</evidence>
<dbReference type="InterPro" id="IPR000528">
    <property type="entry name" value="Plant_nsLTP"/>
</dbReference>
<evidence type="ECO:0000256" key="5">
    <source>
        <dbReference type="ARBA" id="ARBA00023157"/>
    </source>
</evidence>
<dbReference type="GO" id="GO:0005886">
    <property type="term" value="C:plasma membrane"/>
    <property type="evidence" value="ECO:0007669"/>
    <property type="project" value="UniProtKB-SubCell"/>
</dbReference>
<evidence type="ECO:0000256" key="6">
    <source>
        <dbReference type="ARBA" id="ARBA00023180"/>
    </source>
</evidence>
<dbReference type="SMART" id="SM00499">
    <property type="entry name" value="AAI"/>
    <property type="match status" value="1"/>
</dbReference>
<keyword evidence="5" id="KW-1015">Disulfide bond</keyword>
<feature type="chain" id="PRO_5028331539" description="Bifunctional inhibitor/plant lipid transfer protein/seed storage helical domain-containing protein" evidence="9">
    <location>
        <begin position="26"/>
        <end position="181"/>
    </location>
</feature>
<dbReference type="PRINTS" id="PR00382">
    <property type="entry name" value="LIPIDTRNSFER"/>
</dbReference>
<evidence type="ECO:0000256" key="7">
    <source>
        <dbReference type="ARBA" id="ARBA00023288"/>
    </source>
</evidence>
<gene>
    <name evidence="11" type="ORF">CB5_LOCUS30365</name>
</gene>
<dbReference type="GO" id="GO:0098552">
    <property type="term" value="C:side of membrane"/>
    <property type="evidence" value="ECO:0007669"/>
    <property type="project" value="UniProtKB-KW"/>
</dbReference>
<accession>A0A6V7QV92</accession>
<reference evidence="11" key="1">
    <citation type="submission" date="2020-07" db="EMBL/GenBank/DDBJ databases">
        <authorList>
            <person name="Lin J."/>
        </authorList>
    </citation>
    <scope>NUCLEOTIDE SEQUENCE</scope>
</reference>
<sequence length="181" mass="18170">MAPAGRLNIMALLALFSHLLLATLATSASAGGSAAPAPAADCSAALLSLADCLTYVEVGSKAAKPEGGCCSGLKKVVREEVGCLCQAFQGSQDFGVSLNVTKALSLPSACKVSTPPFTKCNISVAGVPGPAPAPSPRSEGGAGFLTAPAPSPVHSTAVEFPASTFYLLFSVAASLFPYYFL</sequence>
<keyword evidence="7" id="KW-0449">Lipoprotein</keyword>
<dbReference type="GO" id="GO:0006869">
    <property type="term" value="P:lipid transport"/>
    <property type="evidence" value="ECO:0007669"/>
    <property type="project" value="InterPro"/>
</dbReference>
<evidence type="ECO:0000259" key="10">
    <source>
        <dbReference type="SMART" id="SM00499"/>
    </source>
</evidence>
<dbReference type="InterPro" id="IPR043325">
    <property type="entry name" value="LTSS"/>
</dbReference>
<evidence type="ECO:0000256" key="4">
    <source>
        <dbReference type="ARBA" id="ARBA00022729"/>
    </source>
</evidence>
<evidence type="ECO:0000256" key="2">
    <source>
        <dbReference type="ARBA" id="ARBA00009748"/>
    </source>
</evidence>
<organism evidence="11">
    <name type="scientific">Ananas comosus var. bracteatus</name>
    <name type="common">red pineapple</name>
    <dbReference type="NCBI Taxonomy" id="296719"/>
    <lineage>
        <taxon>Eukaryota</taxon>
        <taxon>Viridiplantae</taxon>
        <taxon>Streptophyta</taxon>
        <taxon>Embryophyta</taxon>
        <taxon>Tracheophyta</taxon>
        <taxon>Spermatophyta</taxon>
        <taxon>Magnoliopsida</taxon>
        <taxon>Liliopsida</taxon>
        <taxon>Poales</taxon>
        <taxon>Bromeliaceae</taxon>
        <taxon>Bromelioideae</taxon>
        <taxon>Ananas</taxon>
    </lineage>
</organism>
<evidence type="ECO:0000256" key="1">
    <source>
        <dbReference type="ARBA" id="ARBA00004609"/>
    </source>
</evidence>
<comment type="subcellular location">
    <subcellularLocation>
        <location evidence="1">Cell membrane</location>
        <topology evidence="1">Lipid-anchor</topology>
        <topology evidence="1">GPI-anchor</topology>
    </subcellularLocation>
</comment>
<dbReference type="EMBL" id="CAJEUB010000036">
    <property type="protein sequence ID" value="CAD1847154.1"/>
    <property type="molecule type" value="Genomic_DNA"/>
</dbReference>